<evidence type="ECO:0000313" key="5">
    <source>
        <dbReference type="EMBL" id="KAL0905945.1"/>
    </source>
</evidence>
<dbReference type="PANTHER" id="PTHR34276">
    <property type="entry name" value="MINI-RIBONUCLEASE 3"/>
    <property type="match status" value="1"/>
</dbReference>
<dbReference type="HAMAP" id="MF_01468">
    <property type="entry name" value="RNase_Mini_III"/>
    <property type="match status" value="1"/>
</dbReference>
<dbReference type="EMBL" id="JANQDX010000018">
    <property type="protein sequence ID" value="KAL0905945.1"/>
    <property type="molecule type" value="Genomic_DNA"/>
</dbReference>
<keyword evidence="2" id="KW-0255">Endonuclease</keyword>
<evidence type="ECO:0000313" key="6">
    <source>
        <dbReference type="Proteomes" id="UP001552299"/>
    </source>
</evidence>
<dbReference type="CDD" id="cd00593">
    <property type="entry name" value="RIBOc"/>
    <property type="match status" value="1"/>
</dbReference>
<gene>
    <name evidence="5" type="ORF">M5K25_024398</name>
</gene>
<feature type="domain" description="RNase III" evidence="4">
    <location>
        <begin position="106"/>
        <end position="205"/>
    </location>
</feature>
<name>A0ABD0U2A1_DENTH</name>
<evidence type="ECO:0000256" key="3">
    <source>
        <dbReference type="ARBA" id="ARBA00022801"/>
    </source>
</evidence>
<dbReference type="InterPro" id="IPR008226">
    <property type="entry name" value="Mini3_fam"/>
</dbReference>
<evidence type="ECO:0000259" key="4">
    <source>
        <dbReference type="Pfam" id="PF00636"/>
    </source>
</evidence>
<accession>A0ABD0U2A1</accession>
<dbReference type="InterPro" id="IPR000999">
    <property type="entry name" value="RNase_III_dom"/>
</dbReference>
<dbReference type="AlphaFoldDB" id="A0ABD0U2A1"/>
<proteinExistence type="inferred from homology"/>
<keyword evidence="1" id="KW-0540">Nuclease</keyword>
<keyword evidence="3" id="KW-0378">Hydrolase</keyword>
<comment type="caution">
    <text evidence="5">The sequence shown here is derived from an EMBL/GenBank/DDBJ whole genome shotgun (WGS) entry which is preliminary data.</text>
</comment>
<reference evidence="5 6" key="1">
    <citation type="journal article" date="2024" name="Plant Biotechnol. J.">
        <title>Dendrobium thyrsiflorum genome and its molecular insights into genes involved in important horticultural traits.</title>
        <authorList>
            <person name="Chen B."/>
            <person name="Wang J.Y."/>
            <person name="Zheng P.J."/>
            <person name="Li K.L."/>
            <person name="Liang Y.M."/>
            <person name="Chen X.F."/>
            <person name="Zhang C."/>
            <person name="Zhao X."/>
            <person name="He X."/>
            <person name="Zhang G.Q."/>
            <person name="Liu Z.J."/>
            <person name="Xu Q."/>
        </authorList>
    </citation>
    <scope>NUCLEOTIDE SEQUENCE [LARGE SCALE GENOMIC DNA]</scope>
    <source>
        <strain evidence="5">GZMU011</strain>
    </source>
</reference>
<dbReference type="Gene3D" id="1.10.1520.10">
    <property type="entry name" value="Ribonuclease III domain"/>
    <property type="match status" value="1"/>
</dbReference>
<protein>
    <recommendedName>
        <fullName evidence="4">RNase III domain-containing protein</fullName>
    </recommendedName>
</protein>
<dbReference type="Proteomes" id="UP001552299">
    <property type="component" value="Unassembled WGS sequence"/>
</dbReference>
<dbReference type="GO" id="GO:0004519">
    <property type="term" value="F:endonuclease activity"/>
    <property type="evidence" value="ECO:0007669"/>
    <property type="project" value="UniProtKB-KW"/>
</dbReference>
<keyword evidence="6" id="KW-1185">Reference proteome</keyword>
<dbReference type="SUPFAM" id="SSF69065">
    <property type="entry name" value="RNase III domain-like"/>
    <property type="match status" value="1"/>
</dbReference>
<dbReference type="GO" id="GO:0016787">
    <property type="term" value="F:hydrolase activity"/>
    <property type="evidence" value="ECO:0007669"/>
    <property type="project" value="UniProtKB-KW"/>
</dbReference>
<evidence type="ECO:0000256" key="2">
    <source>
        <dbReference type="ARBA" id="ARBA00022759"/>
    </source>
</evidence>
<organism evidence="5 6">
    <name type="scientific">Dendrobium thyrsiflorum</name>
    <name type="common">Pinecone-like raceme dendrobium</name>
    <name type="synonym">Orchid</name>
    <dbReference type="NCBI Taxonomy" id="117978"/>
    <lineage>
        <taxon>Eukaryota</taxon>
        <taxon>Viridiplantae</taxon>
        <taxon>Streptophyta</taxon>
        <taxon>Embryophyta</taxon>
        <taxon>Tracheophyta</taxon>
        <taxon>Spermatophyta</taxon>
        <taxon>Magnoliopsida</taxon>
        <taxon>Liliopsida</taxon>
        <taxon>Asparagales</taxon>
        <taxon>Orchidaceae</taxon>
        <taxon>Epidendroideae</taxon>
        <taxon>Malaxideae</taxon>
        <taxon>Dendrobiinae</taxon>
        <taxon>Dendrobium</taxon>
    </lineage>
</organism>
<dbReference type="PANTHER" id="PTHR34276:SF1">
    <property type="entry name" value="MINI-RIBONUCLEASE 3"/>
    <property type="match status" value="1"/>
</dbReference>
<evidence type="ECO:0000256" key="1">
    <source>
        <dbReference type="ARBA" id="ARBA00022722"/>
    </source>
</evidence>
<sequence>MATVAATAAPVLSWGRVRASWDTNPSPKPLKIPKFPKPSPSFPAPSLPVTAAVAEKPKELHLSDFFNSGRNRAQIGDLDEQYMGYERWLPPAPKVKKPRSIYNAASLAYIGDCIYELYARRHFLFPPLSINDFNERVMKVVRCESQDLLLKKLLAEDYLTEEERDVLRWGKNKSSNKTKTTKRVGVAIYNSASSLETLIGYLYLTDVKRLEDLMYKLGFSTDASSKVVVDELRTNFREVVAYQGAPSKYQS</sequence>
<dbReference type="InterPro" id="IPR036389">
    <property type="entry name" value="RNase_III_sf"/>
</dbReference>
<dbReference type="Pfam" id="PF00636">
    <property type="entry name" value="Ribonuclease_3"/>
    <property type="match status" value="1"/>
</dbReference>